<dbReference type="InterPro" id="IPR007892">
    <property type="entry name" value="CHASE4"/>
</dbReference>
<dbReference type="InterPro" id="IPR052163">
    <property type="entry name" value="DGC-Regulatory_Protein"/>
</dbReference>
<dbReference type="InterPro" id="IPR043128">
    <property type="entry name" value="Rev_trsase/Diguanyl_cyclase"/>
</dbReference>
<keyword evidence="1" id="KW-0812">Transmembrane</keyword>
<evidence type="ECO:0000256" key="1">
    <source>
        <dbReference type="SAM" id="Phobius"/>
    </source>
</evidence>
<dbReference type="STRING" id="655353.SAMN04488056_102500"/>
<gene>
    <name evidence="3" type="ORF">SAMN04488056_102500</name>
</gene>
<dbReference type="EMBL" id="FOVR01000002">
    <property type="protein sequence ID" value="SFN95009.1"/>
    <property type="molecule type" value="Genomic_DNA"/>
</dbReference>
<accession>A0A1I5D733</accession>
<dbReference type="InterPro" id="IPR000160">
    <property type="entry name" value="GGDEF_dom"/>
</dbReference>
<dbReference type="OrthoDB" id="9812260at2"/>
<evidence type="ECO:0000313" key="3">
    <source>
        <dbReference type="EMBL" id="SFN95009.1"/>
    </source>
</evidence>
<dbReference type="AlphaFoldDB" id="A0A1I5D733"/>
<dbReference type="PANTHER" id="PTHR46663">
    <property type="entry name" value="DIGUANYLATE CYCLASE DGCT-RELATED"/>
    <property type="match status" value="1"/>
</dbReference>
<dbReference type="PROSITE" id="PS50887">
    <property type="entry name" value="GGDEF"/>
    <property type="match status" value="1"/>
</dbReference>
<dbReference type="InterPro" id="IPR029787">
    <property type="entry name" value="Nucleotide_cyclase"/>
</dbReference>
<dbReference type="PANTHER" id="PTHR46663:SF2">
    <property type="entry name" value="GGDEF DOMAIN-CONTAINING PROTEIN"/>
    <property type="match status" value="1"/>
</dbReference>
<dbReference type="Pfam" id="PF05228">
    <property type="entry name" value="CHASE4"/>
    <property type="match status" value="1"/>
</dbReference>
<proteinExistence type="predicted"/>
<dbReference type="NCBIfam" id="TIGR00254">
    <property type="entry name" value="GGDEF"/>
    <property type="match status" value="1"/>
</dbReference>
<feature type="transmembrane region" description="Helical" evidence="1">
    <location>
        <begin position="12"/>
        <end position="35"/>
    </location>
</feature>
<keyword evidence="1" id="KW-1133">Transmembrane helix</keyword>
<reference evidence="3 4" key="1">
    <citation type="submission" date="2016-10" db="EMBL/GenBank/DDBJ databases">
        <authorList>
            <person name="de Groot N.N."/>
        </authorList>
    </citation>
    <scope>NUCLEOTIDE SEQUENCE [LARGE SCALE GENOMIC DNA]</scope>
    <source>
        <strain evidence="3 4">CGMCC 1.9157</strain>
    </source>
</reference>
<dbReference type="Gene3D" id="3.30.70.270">
    <property type="match status" value="1"/>
</dbReference>
<dbReference type="SMART" id="SM00267">
    <property type="entry name" value="GGDEF"/>
    <property type="match status" value="1"/>
</dbReference>
<dbReference type="Pfam" id="PF00990">
    <property type="entry name" value="GGDEF"/>
    <property type="match status" value="1"/>
</dbReference>
<organism evidence="3 4">
    <name type="scientific">Cohaesibacter marisflavi</name>
    <dbReference type="NCBI Taxonomy" id="655353"/>
    <lineage>
        <taxon>Bacteria</taxon>
        <taxon>Pseudomonadati</taxon>
        <taxon>Pseudomonadota</taxon>
        <taxon>Alphaproteobacteria</taxon>
        <taxon>Hyphomicrobiales</taxon>
        <taxon>Cohaesibacteraceae</taxon>
    </lineage>
</organism>
<dbReference type="PROSITE" id="PS51257">
    <property type="entry name" value="PROKAR_LIPOPROTEIN"/>
    <property type="match status" value="1"/>
</dbReference>
<evidence type="ECO:0000313" key="4">
    <source>
        <dbReference type="Proteomes" id="UP000199236"/>
    </source>
</evidence>
<sequence>MGVASGRQKVNFGAIVIVACVGVFLALTFSNVFLLNRSGEIANTVRHQQERKLVEHELNNFLILFAHAQSQISDWDASYDAFMGEIDDEFVFDNITDWLWGDFGILMTYVVTPANKTKVAVLKETRLKAGQGEYIIEENIDLVEEARAKFQKEFTTDKPMPAAQLLKDILAGPEEGRFAWSIRPVNGRLSYVIAQAVAPNRAVELGNYEPDVLFTVKQINKDYIAAASEKLVVEDFHFDYLDSVKNEIGYLPLVTLPDGRIAHARWTPDDPSRAIWQQTLPVLAVPFFITALALVAIAWRFSFMLRALQKSEEQNRFLALHDALTGLPNRLFFDRELEETILQRKQKRCAIISLDLDRFKAVNDNYGHQAGDMVLSTVSERISERLGSSGMASRVGGDEFGILLYDHLEQDKLECLCEDLIVAVNIPVPVPGGVAEVGASIGVARWPEDAFTVKAILRRADEALYISKQNGRGRVTFVSQQEKATPRSDPEEEGRRIQQLKALLAKTG</sequence>
<keyword evidence="4" id="KW-1185">Reference proteome</keyword>
<dbReference type="Proteomes" id="UP000199236">
    <property type="component" value="Unassembled WGS sequence"/>
</dbReference>
<feature type="transmembrane region" description="Helical" evidence="1">
    <location>
        <begin position="280"/>
        <end position="301"/>
    </location>
</feature>
<feature type="domain" description="GGDEF" evidence="2">
    <location>
        <begin position="347"/>
        <end position="480"/>
    </location>
</feature>
<evidence type="ECO:0000259" key="2">
    <source>
        <dbReference type="PROSITE" id="PS50887"/>
    </source>
</evidence>
<dbReference type="SUPFAM" id="SSF55073">
    <property type="entry name" value="Nucleotide cyclase"/>
    <property type="match status" value="1"/>
</dbReference>
<protein>
    <submittedName>
        <fullName evidence="3">Diguanylate cyclase (GGDEF) domain-containing protein</fullName>
    </submittedName>
</protein>
<dbReference type="CDD" id="cd01949">
    <property type="entry name" value="GGDEF"/>
    <property type="match status" value="1"/>
</dbReference>
<keyword evidence="1" id="KW-0472">Membrane</keyword>
<dbReference type="RefSeq" id="WP_090069994.1">
    <property type="nucleotide sequence ID" value="NZ_FOVR01000002.1"/>
</dbReference>
<name>A0A1I5D733_9HYPH</name>